<dbReference type="EMBL" id="BTRK01000004">
    <property type="protein sequence ID" value="GMR50567.1"/>
    <property type="molecule type" value="Genomic_DNA"/>
</dbReference>
<protein>
    <submittedName>
        <fullName evidence="2">Uncharacterized protein</fullName>
    </submittedName>
</protein>
<dbReference type="AlphaFoldDB" id="A0AAN5CU18"/>
<gene>
    <name evidence="2" type="ORF">PMAYCL1PPCAC_20762</name>
</gene>
<feature type="compositionally biased region" description="Basic and acidic residues" evidence="1">
    <location>
        <begin position="1"/>
        <end position="12"/>
    </location>
</feature>
<proteinExistence type="predicted"/>
<reference evidence="3" key="1">
    <citation type="submission" date="2022-10" db="EMBL/GenBank/DDBJ databases">
        <title>Genome assembly of Pristionchus species.</title>
        <authorList>
            <person name="Yoshida K."/>
            <person name="Sommer R.J."/>
        </authorList>
    </citation>
    <scope>NUCLEOTIDE SEQUENCE [LARGE SCALE GENOMIC DNA]</scope>
    <source>
        <strain evidence="3">RS5460</strain>
    </source>
</reference>
<name>A0AAN5CU18_9BILA</name>
<evidence type="ECO:0000313" key="2">
    <source>
        <dbReference type="EMBL" id="GMR50567.1"/>
    </source>
</evidence>
<evidence type="ECO:0000313" key="3">
    <source>
        <dbReference type="Proteomes" id="UP001328107"/>
    </source>
</evidence>
<comment type="caution">
    <text evidence="2">The sequence shown here is derived from an EMBL/GenBank/DDBJ whole genome shotgun (WGS) entry which is preliminary data.</text>
</comment>
<feature type="non-terminal residue" evidence="2">
    <location>
        <position position="1"/>
    </location>
</feature>
<organism evidence="2 3">
    <name type="scientific">Pristionchus mayeri</name>
    <dbReference type="NCBI Taxonomy" id="1317129"/>
    <lineage>
        <taxon>Eukaryota</taxon>
        <taxon>Metazoa</taxon>
        <taxon>Ecdysozoa</taxon>
        <taxon>Nematoda</taxon>
        <taxon>Chromadorea</taxon>
        <taxon>Rhabditida</taxon>
        <taxon>Rhabditina</taxon>
        <taxon>Diplogasteromorpha</taxon>
        <taxon>Diplogasteroidea</taxon>
        <taxon>Neodiplogasteridae</taxon>
        <taxon>Pristionchus</taxon>
    </lineage>
</organism>
<keyword evidence="3" id="KW-1185">Reference proteome</keyword>
<evidence type="ECO:0000256" key="1">
    <source>
        <dbReference type="SAM" id="MobiDB-lite"/>
    </source>
</evidence>
<sequence length="88" mass="9664">IVERRERDRRDLASPWTTERGETTRGLSHFSIAPEARRRATSPVTNCSSLTALDRLSAGSARAVVTEMAILATEAAEDGREVLLAARR</sequence>
<feature type="region of interest" description="Disordered" evidence="1">
    <location>
        <begin position="1"/>
        <end position="27"/>
    </location>
</feature>
<dbReference type="Proteomes" id="UP001328107">
    <property type="component" value="Unassembled WGS sequence"/>
</dbReference>
<accession>A0AAN5CU18</accession>
<feature type="non-terminal residue" evidence="2">
    <location>
        <position position="88"/>
    </location>
</feature>